<sequence length="223" mass="24952">MNYSDEEKIKRLLDAQEHPEHYTDEELCEIIRDARPLAQLKRALAKERAEDEDIDVEKAWKAFSQSHPESSHPLSRHRIPRWLRVAAVFLGCVLLAGVTFAAMTRLGWIQSPFAAEKPEVAQHAPVTAALRDTTATADSITPKQETKKPAPVVKVFDNTTLSDILSAMGQYYGLKVVYSTATAKAIRLHFEWDQAKSVDANIAILNGFQQISITRNGDTLNVE</sequence>
<evidence type="ECO:0000313" key="3">
    <source>
        <dbReference type="EMBL" id="MST84933.1"/>
    </source>
</evidence>
<dbReference type="InterPro" id="IPR032508">
    <property type="entry name" value="FecR_C"/>
</dbReference>
<keyword evidence="4" id="KW-1185">Reference proteome</keyword>
<feature type="transmembrane region" description="Helical" evidence="1">
    <location>
        <begin position="82"/>
        <end position="103"/>
    </location>
</feature>
<dbReference type="EMBL" id="VUNG01000024">
    <property type="protein sequence ID" value="MST84933.1"/>
    <property type="molecule type" value="Genomic_DNA"/>
</dbReference>
<comment type="caution">
    <text evidence="3">The sequence shown here is derived from an EMBL/GenBank/DDBJ whole genome shotgun (WGS) entry which is preliminary data.</text>
</comment>
<evidence type="ECO:0000259" key="2">
    <source>
        <dbReference type="Pfam" id="PF16344"/>
    </source>
</evidence>
<evidence type="ECO:0000313" key="4">
    <source>
        <dbReference type="Proteomes" id="UP000438914"/>
    </source>
</evidence>
<proteinExistence type="predicted"/>
<gene>
    <name evidence="3" type="ORF">FYJ73_09680</name>
</gene>
<dbReference type="Gene3D" id="3.55.50.30">
    <property type="match status" value="1"/>
</dbReference>
<protein>
    <submittedName>
        <fullName evidence="3">DUF4974 domain-containing protein</fullName>
    </submittedName>
</protein>
<reference evidence="3 4" key="1">
    <citation type="submission" date="2019-08" db="EMBL/GenBank/DDBJ databases">
        <title>In-depth cultivation of the pig gut microbiome towards novel bacterial diversity and tailored functional studies.</title>
        <authorList>
            <person name="Wylensek D."/>
            <person name="Hitch T.C.A."/>
            <person name="Clavel T."/>
        </authorList>
    </citation>
    <scope>NUCLEOTIDE SEQUENCE [LARGE SCALE GENOMIC DNA]</scope>
    <source>
        <strain evidence="3 4">LKV-178-WT-2A</strain>
    </source>
</reference>
<keyword evidence="1" id="KW-0472">Membrane</keyword>
<dbReference type="RefSeq" id="WP_154534521.1">
    <property type="nucleotide sequence ID" value="NZ_VUNG01000024.1"/>
</dbReference>
<accession>A0A7K0KG81</accession>
<dbReference type="Pfam" id="PF16344">
    <property type="entry name" value="FecR_C"/>
    <property type="match status" value="1"/>
</dbReference>
<organism evidence="3 4">
    <name type="scientific">Hallella mizrahii</name>
    <dbReference type="NCBI Taxonomy" id="2606637"/>
    <lineage>
        <taxon>Bacteria</taxon>
        <taxon>Pseudomonadati</taxon>
        <taxon>Bacteroidota</taxon>
        <taxon>Bacteroidia</taxon>
        <taxon>Bacteroidales</taxon>
        <taxon>Prevotellaceae</taxon>
        <taxon>Hallella</taxon>
    </lineage>
</organism>
<keyword evidence="1" id="KW-0812">Transmembrane</keyword>
<dbReference type="Proteomes" id="UP000438914">
    <property type="component" value="Unassembled WGS sequence"/>
</dbReference>
<name>A0A7K0KG81_9BACT</name>
<feature type="domain" description="Protein FecR C-terminal" evidence="2">
    <location>
        <begin position="155"/>
        <end position="220"/>
    </location>
</feature>
<dbReference type="AlphaFoldDB" id="A0A7K0KG81"/>
<keyword evidence="1" id="KW-1133">Transmembrane helix</keyword>
<evidence type="ECO:0000256" key="1">
    <source>
        <dbReference type="SAM" id="Phobius"/>
    </source>
</evidence>